<gene>
    <name evidence="1" type="ORF">OLEA9_A067451</name>
</gene>
<reference evidence="1 2" key="1">
    <citation type="submission" date="2019-12" db="EMBL/GenBank/DDBJ databases">
        <authorList>
            <person name="Alioto T."/>
            <person name="Alioto T."/>
            <person name="Gomez Garrido J."/>
        </authorList>
    </citation>
    <scope>NUCLEOTIDE SEQUENCE [LARGE SCALE GENOMIC DNA]</scope>
</reference>
<organism evidence="1 2">
    <name type="scientific">Olea europaea subsp. europaea</name>
    <dbReference type="NCBI Taxonomy" id="158383"/>
    <lineage>
        <taxon>Eukaryota</taxon>
        <taxon>Viridiplantae</taxon>
        <taxon>Streptophyta</taxon>
        <taxon>Embryophyta</taxon>
        <taxon>Tracheophyta</taxon>
        <taxon>Spermatophyta</taxon>
        <taxon>Magnoliopsida</taxon>
        <taxon>eudicotyledons</taxon>
        <taxon>Gunneridae</taxon>
        <taxon>Pentapetalae</taxon>
        <taxon>asterids</taxon>
        <taxon>lamiids</taxon>
        <taxon>Lamiales</taxon>
        <taxon>Oleaceae</taxon>
        <taxon>Oleeae</taxon>
        <taxon>Olea</taxon>
    </lineage>
</organism>
<dbReference type="Proteomes" id="UP000594638">
    <property type="component" value="Unassembled WGS sequence"/>
</dbReference>
<accession>A0A8S0VI96</accession>
<dbReference type="EMBL" id="CACTIH010010433">
    <property type="protein sequence ID" value="CAA3033336.1"/>
    <property type="molecule type" value="Genomic_DNA"/>
</dbReference>
<evidence type="ECO:0000313" key="1">
    <source>
        <dbReference type="EMBL" id="CAA3033336.1"/>
    </source>
</evidence>
<dbReference type="Gramene" id="OE9A067451T1">
    <property type="protein sequence ID" value="OE9A067451C1"/>
    <property type="gene ID" value="OE9A067451"/>
</dbReference>
<dbReference type="OrthoDB" id="6287070at2759"/>
<dbReference type="AlphaFoldDB" id="A0A8S0VI96"/>
<sequence>MTKKYNVVDSYVCKAKGYEKLKDCNCDNCEMAAKKKTLKKSSSSHFVLCENVVAANLNPADLPKKKTLLLGTLVVATKKVDNSKAGVIISDLEKKRDNCVGKTWVCPMLSLVLVCPQMLPYILPIPCKSRVSLLKDADLCKDIQGLKVDDQVFIIEKDNWNKAVITYIGPVPEIGEGKFFGLE</sequence>
<evidence type="ECO:0000313" key="2">
    <source>
        <dbReference type="Proteomes" id="UP000594638"/>
    </source>
</evidence>
<protein>
    <submittedName>
        <fullName evidence="1">Uncharacterized protein</fullName>
    </submittedName>
</protein>
<feature type="non-terminal residue" evidence="1">
    <location>
        <position position="183"/>
    </location>
</feature>
<comment type="caution">
    <text evidence="1">The sequence shown here is derived from an EMBL/GenBank/DDBJ whole genome shotgun (WGS) entry which is preliminary data.</text>
</comment>
<keyword evidence="2" id="KW-1185">Reference proteome</keyword>
<name>A0A8S0VI96_OLEEU</name>
<proteinExistence type="predicted"/>